<dbReference type="PANTHER" id="PTHR45947">
    <property type="entry name" value="SULFOQUINOVOSYL TRANSFERASE SQD2"/>
    <property type="match status" value="1"/>
</dbReference>
<dbReference type="EMBL" id="JAVRHT010000065">
    <property type="protein sequence ID" value="MDT0633241.1"/>
    <property type="molecule type" value="Genomic_DNA"/>
</dbReference>
<dbReference type="GO" id="GO:0016757">
    <property type="term" value="F:glycosyltransferase activity"/>
    <property type="evidence" value="ECO:0007669"/>
    <property type="project" value="UniProtKB-KW"/>
</dbReference>
<evidence type="ECO:0000313" key="3">
    <source>
        <dbReference type="Proteomes" id="UP001267426"/>
    </source>
</evidence>
<dbReference type="InterPro" id="IPR028098">
    <property type="entry name" value="Glyco_trans_4-like_N"/>
</dbReference>
<evidence type="ECO:0000259" key="1">
    <source>
        <dbReference type="Pfam" id="PF13439"/>
    </source>
</evidence>
<reference evidence="2 3" key="1">
    <citation type="submission" date="2023-09" db="EMBL/GenBank/DDBJ databases">
        <authorList>
            <person name="Rey-Velasco X."/>
        </authorList>
    </citation>
    <scope>NUCLEOTIDE SEQUENCE [LARGE SCALE GENOMIC DNA]</scope>
    <source>
        <strain evidence="2 3">F394</strain>
    </source>
</reference>
<dbReference type="PANTHER" id="PTHR45947:SF3">
    <property type="entry name" value="SULFOQUINOVOSYL TRANSFERASE SQD2"/>
    <property type="match status" value="1"/>
</dbReference>
<dbReference type="Pfam" id="PF13692">
    <property type="entry name" value="Glyco_trans_1_4"/>
    <property type="match status" value="1"/>
</dbReference>
<sequence>MAVPLTLCDLTQSYAATGGGIRTYVHAKRAWLDANTDVGHVLIVPGPEDAVEHEGRHVTHFVQSPPVPGSSAYRLLLRNGRVRELLGAERPDAVECLCAYNLPWAALRHQREVDPSCAVVGGYRTDFPSAYVEPLVGGVLGEWAGRHAAALGYRYVARLYARFDAVYTLSPTPREKLAELGVDSELLPLGVDLERFHPRWRDPQLRAALGVGAGSPLLVYAGRLDAEKRPLEVLDAFRQLPPALGAHLALAGDGPQRAEIEAATARDPRVHVLGFVADRDRYARILASADVYVSAMPHETFGISVVEAQASGLPVVGVRSGAMPDRVPPGLGHLSPAGDPAALAAGVEAVLADGSGIRRRARAYVAARFSWDETFQRLLALYDRVLTDRRVGAPADAPQASR</sequence>
<keyword evidence="3" id="KW-1185">Reference proteome</keyword>
<dbReference type="InterPro" id="IPR050194">
    <property type="entry name" value="Glycosyltransferase_grp1"/>
</dbReference>
<comment type="caution">
    <text evidence="2">The sequence shown here is derived from an EMBL/GenBank/DDBJ whole genome shotgun (WGS) entry which is preliminary data.</text>
</comment>
<protein>
    <submittedName>
        <fullName evidence="2">Glycosyltransferase</fullName>
        <ecNumber evidence="2">2.4.-.-</ecNumber>
    </submittedName>
</protein>
<dbReference type="Proteomes" id="UP001267426">
    <property type="component" value="Unassembled WGS sequence"/>
</dbReference>
<keyword evidence="2" id="KW-0808">Transferase</keyword>
<proteinExistence type="predicted"/>
<dbReference type="EC" id="2.4.-.-" evidence="2"/>
<dbReference type="SUPFAM" id="SSF53756">
    <property type="entry name" value="UDP-Glycosyltransferase/glycogen phosphorylase"/>
    <property type="match status" value="1"/>
</dbReference>
<name>A0ABU3BVC0_9BACT</name>
<dbReference type="Pfam" id="PF13439">
    <property type="entry name" value="Glyco_transf_4"/>
    <property type="match status" value="1"/>
</dbReference>
<dbReference type="RefSeq" id="WP_311665943.1">
    <property type="nucleotide sequence ID" value="NZ_JAVRHT010000065.1"/>
</dbReference>
<accession>A0ABU3BVC0</accession>
<dbReference type="Gene3D" id="3.40.50.2000">
    <property type="entry name" value="Glycogen Phosphorylase B"/>
    <property type="match status" value="2"/>
</dbReference>
<gene>
    <name evidence="2" type="ORF">RM540_15910</name>
</gene>
<organism evidence="2 3">
    <name type="scientific">Rubrivirga litoralis</name>
    <dbReference type="NCBI Taxonomy" id="3075598"/>
    <lineage>
        <taxon>Bacteria</taxon>
        <taxon>Pseudomonadati</taxon>
        <taxon>Rhodothermota</taxon>
        <taxon>Rhodothermia</taxon>
        <taxon>Rhodothermales</taxon>
        <taxon>Rubricoccaceae</taxon>
        <taxon>Rubrivirga</taxon>
    </lineage>
</organism>
<feature type="domain" description="Glycosyltransferase subfamily 4-like N-terminal" evidence="1">
    <location>
        <begin position="19"/>
        <end position="195"/>
    </location>
</feature>
<evidence type="ECO:0000313" key="2">
    <source>
        <dbReference type="EMBL" id="MDT0633241.1"/>
    </source>
</evidence>
<keyword evidence="2" id="KW-0328">Glycosyltransferase</keyword>